<dbReference type="NCBIfam" id="TIGR03425">
    <property type="entry name" value="urea_degr_2"/>
    <property type="match status" value="1"/>
</dbReference>
<name>A0A3T1D414_9BACL</name>
<dbReference type="Proteomes" id="UP000289856">
    <property type="component" value="Chromosome"/>
</dbReference>
<dbReference type="PANTHER" id="PTHR31527:SF0">
    <property type="entry name" value="RE64534P"/>
    <property type="match status" value="1"/>
</dbReference>
<proteinExistence type="predicted"/>
<gene>
    <name evidence="2" type="ORF">KCTCHS21_21770</name>
</gene>
<dbReference type="AlphaFoldDB" id="A0A3T1D414"/>
<dbReference type="InterPro" id="IPR017792">
    <property type="entry name" value="UAAP1"/>
</dbReference>
<dbReference type="EMBL" id="AP019400">
    <property type="protein sequence ID" value="BBI32778.1"/>
    <property type="molecule type" value="Genomic_DNA"/>
</dbReference>
<dbReference type="RefSeq" id="WP_130607559.1">
    <property type="nucleotide sequence ID" value="NZ_AP019400.1"/>
</dbReference>
<protein>
    <submittedName>
        <fullName evidence="2">Urea carboxylase</fullName>
    </submittedName>
</protein>
<sequence length="237" mass="26775">MGRICTRTIPPGGKWSGIVGQGKQIRFTALGEGANVSMLLYNANDLDERYNMSDTMKAQFISRFTKGDLLLGDNGRALVSFIDDSVGWHDPIGGYTKRQKTEMKYGETNFQIQRNDRLHSGEENLGIELVRNGLGQRDLGPTVNLFSKIVCDENGGLHFQEGHCPQGSTVTLRSEMDILLILSNTPNPYDPRSQYPSVPVRFEVFDAMPIGEFDYCVNRRPENKRAFENTWEYLSLR</sequence>
<organism evidence="2 3">
    <name type="scientific">Cohnella abietis</name>
    <dbReference type="NCBI Taxonomy" id="2507935"/>
    <lineage>
        <taxon>Bacteria</taxon>
        <taxon>Bacillati</taxon>
        <taxon>Bacillota</taxon>
        <taxon>Bacilli</taxon>
        <taxon>Bacillales</taxon>
        <taxon>Paenibacillaceae</taxon>
        <taxon>Cohnella</taxon>
    </lineage>
</organism>
<dbReference type="OrthoDB" id="9772660at2"/>
<evidence type="ECO:0000313" key="3">
    <source>
        <dbReference type="Proteomes" id="UP000289856"/>
    </source>
</evidence>
<evidence type="ECO:0000259" key="1">
    <source>
        <dbReference type="Pfam" id="PF09347"/>
    </source>
</evidence>
<reference evidence="2 3" key="1">
    <citation type="submission" date="2019-01" db="EMBL/GenBank/DDBJ databases">
        <title>Complete genome sequence of Cohnella hallensis HS21 isolated from Korean fir (Abies koreana) rhizospheric soil.</title>
        <authorList>
            <person name="Jiang L."/>
            <person name="Kang S.W."/>
            <person name="Kim S."/>
            <person name="Jung J."/>
            <person name="Kim C.Y."/>
            <person name="Kim D.H."/>
            <person name="Kim S.W."/>
            <person name="Lee J."/>
        </authorList>
    </citation>
    <scope>NUCLEOTIDE SEQUENCE [LARGE SCALE GENOMIC DNA]</scope>
    <source>
        <strain evidence="2 3">HS21</strain>
    </source>
</reference>
<accession>A0A3T1D414</accession>
<dbReference type="PANTHER" id="PTHR31527">
    <property type="entry name" value="RE64534P"/>
    <property type="match status" value="1"/>
</dbReference>
<evidence type="ECO:0000313" key="2">
    <source>
        <dbReference type="EMBL" id="BBI32778.1"/>
    </source>
</evidence>
<dbReference type="Pfam" id="PF09347">
    <property type="entry name" value="DUF1989"/>
    <property type="match status" value="1"/>
</dbReference>
<keyword evidence="3" id="KW-1185">Reference proteome</keyword>
<dbReference type="KEGG" id="cohn:KCTCHS21_21770"/>
<dbReference type="InterPro" id="IPR018959">
    <property type="entry name" value="DUF1989"/>
</dbReference>
<feature type="domain" description="DUF1989" evidence="1">
    <location>
        <begin position="8"/>
        <end position="179"/>
    </location>
</feature>